<dbReference type="EMBL" id="LT960614">
    <property type="protein sequence ID" value="SON55803.1"/>
    <property type="molecule type" value="Genomic_DNA"/>
</dbReference>
<proteinExistence type="predicted"/>
<name>A0A2C9D6D0_9HYPH</name>
<organism evidence="1 2">
    <name type="scientific">Hartmannibacter diazotrophicus</name>
    <dbReference type="NCBI Taxonomy" id="1482074"/>
    <lineage>
        <taxon>Bacteria</taxon>
        <taxon>Pseudomonadati</taxon>
        <taxon>Pseudomonadota</taxon>
        <taxon>Alphaproteobacteria</taxon>
        <taxon>Hyphomicrobiales</taxon>
        <taxon>Pleomorphomonadaceae</taxon>
        <taxon>Hartmannibacter</taxon>
    </lineage>
</organism>
<dbReference type="AlphaFoldDB" id="A0A2C9D6D0"/>
<accession>A0A2C9D6D0</accession>
<protein>
    <submittedName>
        <fullName evidence="1">Uncharacterized protein</fullName>
    </submittedName>
</protein>
<evidence type="ECO:0000313" key="2">
    <source>
        <dbReference type="Proteomes" id="UP000223606"/>
    </source>
</evidence>
<reference evidence="2" key="1">
    <citation type="submission" date="2017-09" db="EMBL/GenBank/DDBJ databases">
        <title>Genome sequence of Nannocystis excedens DSM 71.</title>
        <authorList>
            <person name="Blom J."/>
        </authorList>
    </citation>
    <scope>NUCLEOTIDE SEQUENCE [LARGE SCALE GENOMIC DNA]</scope>
    <source>
        <strain evidence="2">type strain: E19</strain>
    </source>
</reference>
<dbReference type="Proteomes" id="UP000223606">
    <property type="component" value="Chromosome 1"/>
</dbReference>
<keyword evidence="2" id="KW-1185">Reference proteome</keyword>
<dbReference type="RefSeq" id="WP_099556263.1">
    <property type="nucleotide sequence ID" value="NZ_LT960614.1"/>
</dbReference>
<dbReference type="KEGG" id="hdi:HDIA_2262"/>
<sequence>MGSFAEDMAASRRLAILRFLREAGGSANESILKTMLAGIRIKGPLLGDGVRSDLKFLAEHDLVVAEMYAGGDGGVMGADITKRGMAYLAREIEAIAGVKLPDMGV</sequence>
<gene>
    <name evidence="1" type="ORF">HDIA_2262</name>
</gene>
<evidence type="ECO:0000313" key="1">
    <source>
        <dbReference type="EMBL" id="SON55803.1"/>
    </source>
</evidence>